<dbReference type="STRING" id="1121022.GCA_000376105_00781"/>
<dbReference type="InterPro" id="IPR012332">
    <property type="entry name" value="Autotransporter_pectin_lyase_C"/>
</dbReference>
<dbReference type="SUPFAM" id="SSF51126">
    <property type="entry name" value="Pectin lyase-like"/>
    <property type="match status" value="1"/>
</dbReference>
<gene>
    <name evidence="2" type="ORF">ABENE_06145</name>
</gene>
<feature type="non-terminal residue" evidence="2">
    <location>
        <position position="1"/>
    </location>
</feature>
<organism evidence="2 3">
    <name type="scientific">Asticcacaulis benevestitus DSM 16100 = ATCC BAA-896</name>
    <dbReference type="NCBI Taxonomy" id="1121022"/>
    <lineage>
        <taxon>Bacteria</taxon>
        <taxon>Pseudomonadati</taxon>
        <taxon>Pseudomonadota</taxon>
        <taxon>Alphaproteobacteria</taxon>
        <taxon>Caulobacterales</taxon>
        <taxon>Caulobacteraceae</taxon>
        <taxon>Asticcacaulis</taxon>
    </lineage>
</organism>
<dbReference type="eggNOG" id="ENOG502ZB4Q">
    <property type="taxonomic scope" value="Bacteria"/>
</dbReference>
<reference evidence="2 3" key="1">
    <citation type="journal article" date="2014" name="Nature">
        <title>Sequential evolution of bacterial morphology by co-option of a developmental regulator.</title>
        <authorList>
            <person name="Jiang C."/>
            <person name="Brown P.J."/>
            <person name="Ducret A."/>
            <person name="Brun Y.V."/>
        </authorList>
    </citation>
    <scope>NUCLEOTIDE SEQUENCE [LARGE SCALE GENOMIC DNA]</scope>
    <source>
        <strain evidence="2 3">DSM 16100</strain>
    </source>
</reference>
<feature type="region of interest" description="Disordered" evidence="1">
    <location>
        <begin position="232"/>
        <end position="266"/>
    </location>
</feature>
<dbReference type="InterPro" id="IPR011050">
    <property type="entry name" value="Pectin_lyase_fold/virulence"/>
</dbReference>
<dbReference type="Proteomes" id="UP000017837">
    <property type="component" value="Unassembled WGS sequence"/>
</dbReference>
<evidence type="ECO:0000256" key="1">
    <source>
        <dbReference type="SAM" id="MobiDB-lite"/>
    </source>
</evidence>
<dbReference type="Gene3D" id="2.160.20.20">
    <property type="match status" value="2"/>
</dbReference>
<dbReference type="RefSeq" id="WP_023447286.1">
    <property type="nucleotide sequence ID" value="NZ_AWGB01000008.1"/>
</dbReference>
<proteinExistence type="predicted"/>
<name>V4RQH3_9CAUL</name>
<dbReference type="PATRIC" id="fig|1121022.4.peg.1223"/>
<dbReference type="EMBL" id="AWGB01000008">
    <property type="protein sequence ID" value="ESQ93483.1"/>
    <property type="molecule type" value="Genomic_DNA"/>
</dbReference>
<sequence length="444" mass="45503">VDTRPAPAVIAVSQRLKGVLTLAGVARTLSHQNIPSDKPDVSGLYALRGAQIMLDSVDIATTGTASLVADTRAYGMNSALLIDSGAQVLMTGGHIATLGQGATAAYVSGEGSALKLEGVALATQGTGAYGLEVRPGASLVASKISVATVSDHATALSVMGRGQPVRISDSQFVTEGPLSPVISLSGDLEVERISARAGRADGLVIDGQHRASFIDSGLSGDGYGVMIYEAPQDDGVPLSGPQGGMDRGGRRPGGGEPPAGERPRDAKAGMRPAMEMMGPPEDHTAALTFTGGHLSGRRAGFYVTNIRTQIKLDEVELTTASGVILKAAADQWGELGRNGGDATLTVSHQMLTGDFVTDAISHIAVNLSENSHLTGKTTRNTDVALDASSRWTLTADAAVGKLTGDPAQIDSQGHTLSYDKYRNPALNGQTLPLPGGGQLVPGGL</sequence>
<accession>V4RQH3</accession>
<feature type="compositionally biased region" description="Gly residues" evidence="1">
    <location>
        <begin position="241"/>
        <end position="257"/>
    </location>
</feature>
<comment type="caution">
    <text evidence="2">The sequence shown here is derived from an EMBL/GenBank/DDBJ whole genome shotgun (WGS) entry which is preliminary data.</text>
</comment>
<evidence type="ECO:0000313" key="2">
    <source>
        <dbReference type="EMBL" id="ESQ93483.1"/>
    </source>
</evidence>
<keyword evidence="3" id="KW-1185">Reference proteome</keyword>
<evidence type="ECO:0000313" key="3">
    <source>
        <dbReference type="Proteomes" id="UP000017837"/>
    </source>
</evidence>
<dbReference type="AlphaFoldDB" id="V4RQH3"/>
<protein>
    <submittedName>
        <fullName evidence="2">Uncharacterized protein</fullName>
    </submittedName>
</protein>